<feature type="compositionally biased region" description="Acidic residues" evidence="1">
    <location>
        <begin position="231"/>
        <end position="242"/>
    </location>
</feature>
<sequence>MKPMKTQDLDSLVKLKSILVFSVDCWGASYLRNVLTHGSTHITTKQGNKTLPTELWIDILDLAELYVYKNTYKLVYGIEISLKSTNGNRTEPTLICNVLEEWKECEELTNGDLVNAYEKCLKDPAITKTARGNAYSIPVSHLRFQGYFLFHNIEVPDIIARLENGNCSLCLGDQSLDIHLYNTRENANFFCGAVLSQGNCGHGAICPLCLGAEYANEYLDVMNGKCEDRWSDDEEEEEEDTQEEKMAKARSRKRLREIRGAMVLSSLG</sequence>
<reference evidence="2" key="2">
    <citation type="journal article" date="2010" name="Nature">
        <title>Comparative genomics reveals mobile pathogenicity chromosomes in Fusarium.</title>
        <authorList>
            <person name="Ma L.J."/>
            <person name="van der Does H.C."/>
            <person name="Borkovich K.A."/>
            <person name="Coleman J.J."/>
            <person name="Daboussi M.J."/>
            <person name="Di Pietro A."/>
            <person name="Dufresne M."/>
            <person name="Freitag M."/>
            <person name="Grabherr M."/>
            <person name="Henrissat B."/>
            <person name="Houterman P.M."/>
            <person name="Kang S."/>
            <person name="Shim W.B."/>
            <person name="Woloshuk C."/>
            <person name="Xie X."/>
            <person name="Xu J.R."/>
            <person name="Antoniw J."/>
            <person name="Baker S.E."/>
            <person name="Bluhm B.H."/>
            <person name="Breakspear A."/>
            <person name="Brown D.W."/>
            <person name="Butchko R.A."/>
            <person name="Chapman S."/>
            <person name="Coulson R."/>
            <person name="Coutinho P.M."/>
            <person name="Danchin E.G."/>
            <person name="Diener A."/>
            <person name="Gale L.R."/>
            <person name="Gardiner D.M."/>
            <person name="Goff S."/>
            <person name="Hammond-Kosack K.E."/>
            <person name="Hilburn K."/>
            <person name="Hua-Van A."/>
            <person name="Jonkers W."/>
            <person name="Kazan K."/>
            <person name="Kodira C.D."/>
            <person name="Koehrsen M."/>
            <person name="Kumar L."/>
            <person name="Lee Y.H."/>
            <person name="Li L."/>
            <person name="Manners J.M."/>
            <person name="Miranda-Saavedra D."/>
            <person name="Mukherjee M."/>
            <person name="Park G."/>
            <person name="Park J."/>
            <person name="Park S.Y."/>
            <person name="Proctor R.H."/>
            <person name="Regev A."/>
            <person name="Ruiz-Roldan M.C."/>
            <person name="Sain D."/>
            <person name="Sakthikumar S."/>
            <person name="Sykes S."/>
            <person name="Schwartz D.C."/>
            <person name="Turgeon B.G."/>
            <person name="Wapinski I."/>
            <person name="Yoder O."/>
            <person name="Young S."/>
            <person name="Zeng Q."/>
            <person name="Zhou S."/>
            <person name="Galagan J."/>
            <person name="Cuomo C.A."/>
            <person name="Kistler H.C."/>
            <person name="Rep M."/>
        </authorList>
    </citation>
    <scope>NUCLEOTIDE SEQUENCE [LARGE SCALE GENOMIC DNA]</scope>
    <source>
        <strain evidence="2">4287</strain>
    </source>
</reference>
<dbReference type="KEGG" id="fox:FOXG_19134"/>
<dbReference type="AlphaFoldDB" id="A0A0J9UXN9"/>
<name>A0A0J9UXN9_FUSO4</name>
<dbReference type="RefSeq" id="XP_018241371.1">
    <property type="nucleotide sequence ID" value="XM_018399317.1"/>
</dbReference>
<evidence type="ECO:0000313" key="2">
    <source>
        <dbReference type="EMBL" id="KNB03326.1"/>
    </source>
</evidence>
<organism evidence="2 3">
    <name type="scientific">Fusarium oxysporum f. sp. lycopersici (strain 4287 / CBS 123668 / FGSC 9935 / NRRL 34936)</name>
    <name type="common">Fusarium vascular wilt of tomato</name>
    <dbReference type="NCBI Taxonomy" id="426428"/>
    <lineage>
        <taxon>Eukaryota</taxon>
        <taxon>Fungi</taxon>
        <taxon>Dikarya</taxon>
        <taxon>Ascomycota</taxon>
        <taxon>Pezizomycotina</taxon>
        <taxon>Sordariomycetes</taxon>
        <taxon>Hypocreomycetidae</taxon>
        <taxon>Hypocreales</taxon>
        <taxon>Nectriaceae</taxon>
        <taxon>Fusarium</taxon>
        <taxon>Fusarium oxysporum species complex</taxon>
    </lineage>
</organism>
<evidence type="ECO:0000313" key="3">
    <source>
        <dbReference type="Proteomes" id="UP000009097"/>
    </source>
</evidence>
<reference evidence="2" key="1">
    <citation type="submission" date="2007-04" db="EMBL/GenBank/DDBJ databases">
        <authorList>
            <consortium name="The Broad Institute Genome Sequencing Platform"/>
            <person name="Birren B."/>
            <person name="Lander E."/>
            <person name="Galagan J."/>
            <person name="Nusbaum C."/>
            <person name="Devon K."/>
            <person name="Ma L.-J."/>
            <person name="Jaffe D."/>
            <person name="Butler J."/>
            <person name="Alvarez P."/>
            <person name="Gnerre S."/>
            <person name="Grabherr M."/>
            <person name="Kleber M."/>
            <person name="Mauceli E."/>
            <person name="Brockman W."/>
            <person name="MacCallum I.A."/>
            <person name="Young S."/>
            <person name="LaButti K."/>
            <person name="DeCaprio D."/>
            <person name="Crawford M."/>
            <person name="Koehrsen M."/>
            <person name="Engels R."/>
            <person name="Montgomery P."/>
            <person name="Pearson M."/>
            <person name="Howarth C."/>
            <person name="Larson L."/>
            <person name="White J."/>
            <person name="O'Leary S."/>
            <person name="Kodira C."/>
            <person name="Zeng Q."/>
            <person name="Yandava C."/>
            <person name="Alvarado L."/>
            <person name="Kistler C."/>
            <person name="Shim W.-B."/>
            <person name="Kang S."/>
            <person name="Woloshuk C."/>
        </authorList>
    </citation>
    <scope>NUCLEOTIDE SEQUENCE</scope>
    <source>
        <strain evidence="2">4287</strain>
    </source>
</reference>
<feature type="region of interest" description="Disordered" evidence="1">
    <location>
        <begin position="231"/>
        <end position="250"/>
    </location>
</feature>
<dbReference type="GeneID" id="28959840"/>
<dbReference type="VEuPathDB" id="FungiDB:FOXG_19134"/>
<dbReference type="OrthoDB" id="4501419at2759"/>
<protein>
    <submittedName>
        <fullName evidence="2">Uncharacterized protein</fullName>
    </submittedName>
</protein>
<proteinExistence type="predicted"/>
<dbReference type="EMBL" id="DS231701">
    <property type="protein sequence ID" value="KNB03326.1"/>
    <property type="molecule type" value="Genomic_DNA"/>
</dbReference>
<dbReference type="Proteomes" id="UP000009097">
    <property type="component" value="Unassembled WGS sequence"/>
</dbReference>
<evidence type="ECO:0000256" key="1">
    <source>
        <dbReference type="SAM" id="MobiDB-lite"/>
    </source>
</evidence>
<gene>
    <name evidence="2" type="ORF">FOXG_19134</name>
</gene>
<accession>A0A0J9UXN9</accession>